<dbReference type="AlphaFoldDB" id="A0A0R2LYQ8"/>
<comment type="caution">
    <text evidence="2">The sequence shown here is derived from an EMBL/GenBank/DDBJ whole genome shotgun (WGS) entry which is preliminary data.</text>
</comment>
<proteinExistence type="predicted"/>
<dbReference type="STRING" id="616990.IV54_GL000219"/>
<dbReference type="Proteomes" id="UP000051906">
    <property type="component" value="Unassembled WGS sequence"/>
</dbReference>
<dbReference type="RefSeq" id="WP_057877478.1">
    <property type="nucleotide sequence ID" value="NZ_JQCA01000012.1"/>
</dbReference>
<feature type="transmembrane region" description="Helical" evidence="1">
    <location>
        <begin position="393"/>
        <end position="419"/>
    </location>
</feature>
<feature type="transmembrane region" description="Helical" evidence="1">
    <location>
        <begin position="140"/>
        <end position="161"/>
    </location>
</feature>
<protein>
    <submittedName>
        <fullName evidence="2">Putative membrane protein</fullName>
    </submittedName>
</protein>
<dbReference type="GeneID" id="42983044"/>
<feature type="transmembrane region" description="Helical" evidence="1">
    <location>
        <begin position="168"/>
        <end position="185"/>
    </location>
</feature>
<feature type="transmembrane region" description="Helical" evidence="1">
    <location>
        <begin position="351"/>
        <end position="373"/>
    </location>
</feature>
<evidence type="ECO:0000256" key="1">
    <source>
        <dbReference type="SAM" id="Phobius"/>
    </source>
</evidence>
<feature type="transmembrane region" description="Helical" evidence="1">
    <location>
        <begin position="191"/>
        <end position="210"/>
    </location>
</feature>
<feature type="transmembrane region" description="Helical" evidence="1">
    <location>
        <begin position="7"/>
        <end position="23"/>
    </location>
</feature>
<evidence type="ECO:0000313" key="2">
    <source>
        <dbReference type="EMBL" id="KRO05212.1"/>
    </source>
</evidence>
<keyword evidence="1" id="KW-1133">Transmembrane helix</keyword>
<dbReference type="OrthoDB" id="2240371at2"/>
<keyword evidence="3" id="KW-1185">Reference proteome</keyword>
<sequence>MKKIKPAFLPAILILCLLIGSIGNLTSVLGVPALLVVVLLGAGLYFGAPRLDHLSTRQLRWGIGLGLLAMLIAQVVVLHVMPNTVYHDPYRVLSQADQLAAGHMTWDITYFWRYANNVPLAYLLSLWLRLTQLVGLSTNLSVHLLSILVLDSFIALALHTIWQLSQRASLLVVAFGFFALSPFAYTYYLQVFYSDLPTMLVLLIIIRSLLNWSQKTSRQRWFAGSGLVVAVMLGAMLKPNLVVLLPALLIVGLILARQHLWRQAKLTLPILLIVLGFGLSLPATKVFDVAANYQPRTAFSFPATHWILMGYNQHSNGGYSGKDVGRAIKQPSQADRQRYNLKTIPKRIKTLGVVGVIRLWVVKLGIVLNVQGIQRWYNGGFRAAPSWYSNHAGFYQGLTVIGYVAATLLMWGALMLKLLRWRPDLTDPHQILALLAVTTALGYLAFHTLLWEVEPRYGQAILPLLWVALAAIPRQASQSRPRWANQASLLNGATASLVAFGAAGVLGAQLPQKQVIAAQRSQLSVQYHAKPKTVTPGTVLAEVVDVNAPANYFSVQIHAGSQVQVTLTNLATGQHYRLTMAGSVARLHHQLAAGQYRITVQNLTTRGQQVDVTHTYHYQLAAHPLTVNGQSQPTASLIYTCMQR</sequence>
<name>A0A0R2LYQ8_9LACO</name>
<keyword evidence="1" id="KW-0812">Transmembrane</keyword>
<dbReference type="PATRIC" id="fig|616990.3.peg.239"/>
<gene>
    <name evidence="2" type="ORF">IV54_GL000219</name>
</gene>
<reference evidence="2 3" key="1">
    <citation type="journal article" date="2015" name="Genome Announc.">
        <title>Expanding the biotechnology potential of lactobacilli through comparative genomics of 213 strains and associated genera.</title>
        <authorList>
            <person name="Sun Z."/>
            <person name="Harris H.M."/>
            <person name="McCann A."/>
            <person name="Guo C."/>
            <person name="Argimon S."/>
            <person name="Zhang W."/>
            <person name="Yang X."/>
            <person name="Jeffery I.B."/>
            <person name="Cooney J.C."/>
            <person name="Kagawa T.F."/>
            <person name="Liu W."/>
            <person name="Song Y."/>
            <person name="Salvetti E."/>
            <person name="Wrobel A."/>
            <person name="Rasinkangas P."/>
            <person name="Parkhill J."/>
            <person name="Rea M.C."/>
            <person name="O'Sullivan O."/>
            <person name="Ritari J."/>
            <person name="Douillard F.P."/>
            <person name="Paul Ross R."/>
            <person name="Yang R."/>
            <person name="Briner A.E."/>
            <person name="Felis G.E."/>
            <person name="de Vos W.M."/>
            <person name="Barrangou R."/>
            <person name="Klaenhammer T.R."/>
            <person name="Caufield P.W."/>
            <person name="Cui Y."/>
            <person name="Zhang H."/>
            <person name="O'Toole P.W."/>
        </authorList>
    </citation>
    <scope>NUCLEOTIDE SEQUENCE [LARGE SCALE GENOMIC DNA]</scope>
    <source>
        <strain evidence="2 3">DSM 22467</strain>
    </source>
</reference>
<organism evidence="2 3">
    <name type="scientific">Levilactobacillus paucivorans</name>
    <dbReference type="NCBI Taxonomy" id="616990"/>
    <lineage>
        <taxon>Bacteria</taxon>
        <taxon>Bacillati</taxon>
        <taxon>Bacillota</taxon>
        <taxon>Bacilli</taxon>
        <taxon>Lactobacillales</taxon>
        <taxon>Lactobacillaceae</taxon>
        <taxon>Levilactobacillus</taxon>
    </lineage>
</organism>
<feature type="transmembrane region" description="Helical" evidence="1">
    <location>
        <begin position="59"/>
        <end position="81"/>
    </location>
</feature>
<feature type="transmembrane region" description="Helical" evidence="1">
    <location>
        <begin position="431"/>
        <end position="451"/>
    </location>
</feature>
<feature type="transmembrane region" description="Helical" evidence="1">
    <location>
        <begin position="267"/>
        <end position="287"/>
    </location>
</feature>
<feature type="transmembrane region" description="Helical" evidence="1">
    <location>
        <begin position="29"/>
        <end position="47"/>
    </location>
</feature>
<feature type="transmembrane region" description="Helical" evidence="1">
    <location>
        <begin position="488"/>
        <end position="510"/>
    </location>
</feature>
<keyword evidence="1" id="KW-0472">Membrane</keyword>
<dbReference type="EMBL" id="JQCA01000012">
    <property type="protein sequence ID" value="KRO05212.1"/>
    <property type="molecule type" value="Genomic_DNA"/>
</dbReference>
<evidence type="ECO:0000313" key="3">
    <source>
        <dbReference type="Proteomes" id="UP000051906"/>
    </source>
</evidence>
<feature type="transmembrane region" description="Helical" evidence="1">
    <location>
        <begin position="222"/>
        <end position="255"/>
    </location>
</feature>
<accession>A0A0R2LYQ8</accession>